<sequence length="141" mass="16379">MATSQPRSRPQKNIPVILIAENAPERLDSLRGCIRHLYFLSPFESTFREFVLAFSVRKKIVWIWLVLRSATAEALQTIGEVARKEGIGWIDLSHLSEEEKERHRETVVKHQESYQVFSAEDIDSLLAVFMERVKLDEQSPR</sequence>
<evidence type="ECO:0000313" key="2">
    <source>
        <dbReference type="Proteomes" id="UP000534783"/>
    </source>
</evidence>
<evidence type="ECO:0000313" key="1">
    <source>
        <dbReference type="EMBL" id="NKE70453.1"/>
    </source>
</evidence>
<comment type="caution">
    <text evidence="1">The sequence shown here is derived from an EMBL/GenBank/DDBJ whole genome shotgun (WGS) entry which is preliminary data.</text>
</comment>
<reference evidence="1 2" key="1">
    <citation type="journal article" date="2020" name="Nature">
        <title>Bacterial chemolithoautotrophy via manganese oxidation.</title>
        <authorList>
            <person name="Yu H."/>
            <person name="Leadbetter J.R."/>
        </authorList>
    </citation>
    <scope>NUCLEOTIDE SEQUENCE [LARGE SCALE GENOMIC DNA]</scope>
    <source>
        <strain evidence="1 2">Mn-1</strain>
    </source>
</reference>
<keyword evidence="2" id="KW-1185">Reference proteome</keyword>
<dbReference type="Proteomes" id="UP000534783">
    <property type="component" value="Unassembled WGS sequence"/>
</dbReference>
<dbReference type="RefSeq" id="WP_168058699.1">
    <property type="nucleotide sequence ID" value="NZ_VTOW01000001.1"/>
</dbReference>
<protein>
    <submittedName>
        <fullName evidence="1">Uncharacterized protein</fullName>
    </submittedName>
</protein>
<gene>
    <name evidence="1" type="ORF">MNODULE_06840</name>
</gene>
<accession>A0A7X6DNE8</accession>
<name>A0A7X6DNE8_9BACT</name>
<proteinExistence type="predicted"/>
<dbReference type="AlphaFoldDB" id="A0A7X6DNE8"/>
<organism evidence="1 2">
    <name type="scientific">Candidatus Manganitrophus noduliformans</name>
    <dbReference type="NCBI Taxonomy" id="2606439"/>
    <lineage>
        <taxon>Bacteria</taxon>
        <taxon>Pseudomonadati</taxon>
        <taxon>Nitrospirota</taxon>
        <taxon>Nitrospiria</taxon>
        <taxon>Candidatus Troglogloeales</taxon>
        <taxon>Candidatus Manganitrophaceae</taxon>
        <taxon>Candidatus Manganitrophus</taxon>
    </lineage>
</organism>
<dbReference type="EMBL" id="VTOW01000001">
    <property type="protein sequence ID" value="NKE70453.1"/>
    <property type="molecule type" value="Genomic_DNA"/>
</dbReference>